<dbReference type="GO" id="GO:0006388">
    <property type="term" value="P:tRNA splicing, via endonucleolytic cleavage and ligation"/>
    <property type="evidence" value="ECO:0007669"/>
    <property type="project" value="InterPro"/>
</dbReference>
<gene>
    <name evidence="3" type="ORF">Cboi02_000565900</name>
</gene>
<dbReference type="Gene3D" id="3.40.50.300">
    <property type="entry name" value="P-loop containing nucleotide triphosphate hydrolases"/>
    <property type="match status" value="1"/>
</dbReference>
<evidence type="ECO:0000259" key="2">
    <source>
        <dbReference type="Pfam" id="PF08303"/>
    </source>
</evidence>
<organism evidence="3 4">
    <name type="scientific">Candida boidinii</name>
    <name type="common">Yeast</name>
    <dbReference type="NCBI Taxonomy" id="5477"/>
    <lineage>
        <taxon>Eukaryota</taxon>
        <taxon>Fungi</taxon>
        <taxon>Dikarya</taxon>
        <taxon>Ascomycota</taxon>
        <taxon>Saccharomycotina</taxon>
        <taxon>Pichiomycetes</taxon>
        <taxon>Pichiales</taxon>
        <taxon>Pichiaceae</taxon>
        <taxon>Ogataea</taxon>
        <taxon>Ogataea/Candida clade</taxon>
    </lineage>
</organism>
<keyword evidence="4" id="KW-1185">Reference proteome</keyword>
<dbReference type="PANTHER" id="PTHR32004">
    <property type="entry name" value="TRNA LIGASE"/>
    <property type="match status" value="1"/>
</dbReference>
<dbReference type="SUPFAM" id="SSF52540">
    <property type="entry name" value="P-loop containing nucleoside triphosphate hydrolases"/>
    <property type="match status" value="1"/>
</dbReference>
<sequence>MRIKYILIPVATLGCGKTTVARILTSLYPKIWAQVQNDDIAIDKSVKGKGQKAKELVSRSLEKILGSEDYDVVIIDKNNHMNRERDQLLKDIDEYLSLASIKQSLKKIQVKIIILNFITFELNQNKQNKERLFQSTSKRVLDRKDNHQTIKVSISKPWKVNMIMRGFINRFEPIDQTDNRYDSIINLDSVSEKSSLENAKKVIRYFEMNYPNAINRVPTDDEILQVFNTCLTILNTPTDTYPSTATKVTKTTKIPNNDILAMIKRSSKRSKVEPDSKNKGQPLVRDLKSSKITKPS</sequence>
<dbReference type="PANTHER" id="PTHR32004:SF1">
    <property type="entry name" value="TRNA LIGASE"/>
    <property type="match status" value="1"/>
</dbReference>
<dbReference type="InterPro" id="IPR015966">
    <property type="entry name" value="tRNA_lig_kin_fungi"/>
</dbReference>
<evidence type="ECO:0000313" key="3">
    <source>
        <dbReference type="EMBL" id="GME77879.1"/>
    </source>
</evidence>
<dbReference type="InterPro" id="IPR027417">
    <property type="entry name" value="P-loop_NTPase"/>
</dbReference>
<dbReference type="GO" id="GO:0003972">
    <property type="term" value="F:RNA ligase (ATP) activity"/>
    <property type="evidence" value="ECO:0007669"/>
    <property type="project" value="InterPro"/>
</dbReference>
<dbReference type="GO" id="GO:0005524">
    <property type="term" value="F:ATP binding"/>
    <property type="evidence" value="ECO:0007669"/>
    <property type="project" value="InterPro"/>
</dbReference>
<dbReference type="PROSITE" id="PS51257">
    <property type="entry name" value="PROKAR_LIPOPROTEIN"/>
    <property type="match status" value="1"/>
</dbReference>
<name>A0A9W6T5S5_CANBO</name>
<feature type="domain" description="tRNA ligase kinase" evidence="2">
    <location>
        <begin position="6"/>
        <end position="188"/>
    </location>
</feature>
<evidence type="ECO:0000313" key="4">
    <source>
        <dbReference type="Proteomes" id="UP001165120"/>
    </source>
</evidence>
<comment type="caution">
    <text evidence="3">The sequence shown here is derived from an EMBL/GenBank/DDBJ whole genome shotgun (WGS) entry which is preliminary data.</text>
</comment>
<dbReference type="Pfam" id="PF08303">
    <property type="entry name" value="tRNA_lig_kinase"/>
    <property type="match status" value="1"/>
</dbReference>
<proteinExistence type="predicted"/>
<dbReference type="EMBL" id="BSXN01002870">
    <property type="protein sequence ID" value="GME77879.1"/>
    <property type="molecule type" value="Genomic_DNA"/>
</dbReference>
<reference evidence="3" key="1">
    <citation type="submission" date="2023-04" db="EMBL/GenBank/DDBJ databases">
        <title>Candida boidinii NBRC 10035.</title>
        <authorList>
            <person name="Ichikawa N."/>
            <person name="Sato H."/>
            <person name="Tonouchi N."/>
        </authorList>
    </citation>
    <scope>NUCLEOTIDE SEQUENCE</scope>
    <source>
        <strain evidence="3">NBRC 10035</strain>
    </source>
</reference>
<dbReference type="AlphaFoldDB" id="A0A9W6T5S5"/>
<evidence type="ECO:0000256" key="1">
    <source>
        <dbReference type="SAM" id="MobiDB-lite"/>
    </source>
</evidence>
<dbReference type="Proteomes" id="UP001165120">
    <property type="component" value="Unassembled WGS sequence"/>
</dbReference>
<feature type="region of interest" description="Disordered" evidence="1">
    <location>
        <begin position="264"/>
        <end position="296"/>
    </location>
</feature>
<dbReference type="GO" id="GO:0005634">
    <property type="term" value="C:nucleus"/>
    <property type="evidence" value="ECO:0007669"/>
    <property type="project" value="TreeGrafter"/>
</dbReference>
<accession>A0A9W6T5S5</accession>
<protein>
    <submittedName>
        <fullName evidence="3">Unnamed protein product</fullName>
    </submittedName>
</protein>